<evidence type="ECO:0000313" key="7">
    <source>
        <dbReference type="EMBL" id="SFR36690.1"/>
    </source>
</evidence>
<dbReference type="EMBL" id="FOYO01000001">
    <property type="protein sequence ID" value="SFR36690.1"/>
    <property type="molecule type" value="Genomic_DNA"/>
</dbReference>
<keyword evidence="8" id="KW-1185">Reference proteome</keyword>
<keyword evidence="2 5" id="KW-0808">Transferase</keyword>
<dbReference type="InterPro" id="IPR029063">
    <property type="entry name" value="SAM-dependent_MTases_sf"/>
</dbReference>
<dbReference type="AlphaFoldDB" id="A0A1I6G3K3"/>
<dbReference type="PRINTS" id="PR02008">
    <property type="entry name" value="RCMTFAMILY"/>
</dbReference>
<feature type="active site" description="Nucleophile" evidence="5">
    <location>
        <position position="365"/>
    </location>
</feature>
<dbReference type="PROSITE" id="PS51686">
    <property type="entry name" value="SAM_MT_RSMB_NOP"/>
    <property type="match status" value="1"/>
</dbReference>
<keyword evidence="4 5" id="KW-0694">RNA-binding</keyword>
<feature type="binding site" evidence="5">
    <location>
        <begin position="249"/>
        <end position="255"/>
    </location>
    <ligand>
        <name>S-adenosyl-L-methionine</name>
        <dbReference type="ChEBI" id="CHEBI:59789"/>
    </ligand>
</feature>
<dbReference type="InterPro" id="IPR001678">
    <property type="entry name" value="MeTrfase_RsmB-F_NOP2_dom"/>
</dbReference>
<feature type="domain" description="SAM-dependent MTase RsmB/NOP-type" evidence="6">
    <location>
        <begin position="139"/>
        <end position="430"/>
    </location>
</feature>
<evidence type="ECO:0000256" key="5">
    <source>
        <dbReference type="PROSITE-ProRule" id="PRU01023"/>
    </source>
</evidence>
<dbReference type="SUPFAM" id="SSF53335">
    <property type="entry name" value="S-adenosyl-L-methionine-dependent methyltransferases"/>
    <property type="match status" value="1"/>
</dbReference>
<dbReference type="Proteomes" id="UP000199658">
    <property type="component" value="Unassembled WGS sequence"/>
</dbReference>
<dbReference type="GO" id="GO:0008173">
    <property type="term" value="F:RNA methyltransferase activity"/>
    <property type="evidence" value="ECO:0007669"/>
    <property type="project" value="InterPro"/>
</dbReference>
<evidence type="ECO:0000256" key="1">
    <source>
        <dbReference type="ARBA" id="ARBA00022603"/>
    </source>
</evidence>
<dbReference type="InterPro" id="IPR049560">
    <property type="entry name" value="MeTrfase_RsmB-F_NOP2_cat"/>
</dbReference>
<keyword evidence="1 5" id="KW-0489">Methyltransferase</keyword>
<dbReference type="PANTHER" id="PTHR22807:SF61">
    <property type="entry name" value="NOL1_NOP2_SUN FAMILY PROTEIN _ ANTITERMINATION NUSB DOMAIN-CONTAINING PROTEIN"/>
    <property type="match status" value="1"/>
</dbReference>
<comment type="similarity">
    <text evidence="5">Belongs to the class I-like SAM-binding methyltransferase superfamily. RsmB/NOP family.</text>
</comment>
<gene>
    <name evidence="7" type="ORF">SAMN04488002_0825</name>
</gene>
<reference evidence="8" key="1">
    <citation type="submission" date="2016-10" db="EMBL/GenBank/DDBJ databases">
        <authorList>
            <person name="Varghese N."/>
            <person name="Submissions S."/>
        </authorList>
    </citation>
    <scope>NUCLEOTIDE SEQUENCE [LARGE SCALE GENOMIC DNA]</scope>
    <source>
        <strain evidence="8">DSM 26921</strain>
    </source>
</reference>
<protein>
    <submittedName>
        <fullName evidence="7">16S rRNA (Cytosine967-C5)-methyltransferase</fullName>
    </submittedName>
</protein>
<evidence type="ECO:0000259" key="6">
    <source>
        <dbReference type="PROSITE" id="PS51686"/>
    </source>
</evidence>
<keyword evidence="3 5" id="KW-0949">S-adenosyl-L-methionine</keyword>
<dbReference type="STRING" id="670154.SAMN04488002_0825"/>
<dbReference type="GO" id="GO:0001510">
    <property type="term" value="P:RNA methylation"/>
    <property type="evidence" value="ECO:0007669"/>
    <property type="project" value="InterPro"/>
</dbReference>
<organism evidence="7 8">
    <name type="scientific">Litoreibacter janthinus</name>
    <dbReference type="NCBI Taxonomy" id="670154"/>
    <lineage>
        <taxon>Bacteria</taxon>
        <taxon>Pseudomonadati</taxon>
        <taxon>Pseudomonadota</taxon>
        <taxon>Alphaproteobacteria</taxon>
        <taxon>Rhodobacterales</taxon>
        <taxon>Roseobacteraceae</taxon>
        <taxon>Litoreibacter</taxon>
    </lineage>
</organism>
<name>A0A1I6G3K3_9RHOB</name>
<evidence type="ECO:0000313" key="8">
    <source>
        <dbReference type="Proteomes" id="UP000199658"/>
    </source>
</evidence>
<dbReference type="SUPFAM" id="SSF48013">
    <property type="entry name" value="NusB-like"/>
    <property type="match status" value="1"/>
</dbReference>
<dbReference type="InterPro" id="IPR023267">
    <property type="entry name" value="RCMT"/>
</dbReference>
<dbReference type="Pfam" id="PF01029">
    <property type="entry name" value="NusB"/>
    <property type="match status" value="1"/>
</dbReference>
<dbReference type="CDD" id="cd02440">
    <property type="entry name" value="AdoMet_MTases"/>
    <property type="match status" value="1"/>
</dbReference>
<dbReference type="InterPro" id="IPR006027">
    <property type="entry name" value="NusB_RsmB_TIM44"/>
</dbReference>
<feature type="binding site" evidence="5">
    <location>
        <position position="270"/>
    </location>
    <ligand>
        <name>S-adenosyl-L-methionine</name>
        <dbReference type="ChEBI" id="CHEBI:59789"/>
    </ligand>
</feature>
<proteinExistence type="inferred from homology"/>
<dbReference type="GO" id="GO:0003723">
    <property type="term" value="F:RNA binding"/>
    <property type="evidence" value="ECO:0007669"/>
    <property type="project" value="UniProtKB-UniRule"/>
</dbReference>
<dbReference type="Gene3D" id="3.40.50.150">
    <property type="entry name" value="Vaccinia Virus protein VP39"/>
    <property type="match status" value="1"/>
</dbReference>
<sequence>MARHETTTPSGLHARRAAVQLLRGVLEEKEQLSVLLGSGVLDRLEPADRARAQRLATTTLRELGRADVVISQFVEKMPPEVALNILRLAVVELCVEGEAPHGVVDSAVNLMKRSGRSPRMAGLANAVLRKVATEGPQMWADIPASPMPKWLRPRVVHLFDEETVQAIEAAHLAGAPLDITLRDETKAEYWAEQLGAEVLPTGSLRGTGSMQVTELPGFAEGAWWIQDASAAIAARMLNAQKGEAVLDMCAAPGGKTMQLAATGADVTALDISAERMAWVEENLQRTGLTAKLMVEDALNVPDDVLYDAILLDAPCSATGTIRRHPDLPYVKDGKQLDELFALQSDMIDTAVSLLKPGGRMVFCTCSLLFDEGERQAKTAMERHGLTEIEPDMKGLEPEWRSRVGGLRLSPSYWSDRGGMDGFFMIALRKPE</sequence>
<feature type="binding site" evidence="5">
    <location>
        <position position="312"/>
    </location>
    <ligand>
        <name>S-adenosyl-L-methionine</name>
        <dbReference type="ChEBI" id="CHEBI:59789"/>
    </ligand>
</feature>
<dbReference type="OrthoDB" id="9810297at2"/>
<dbReference type="InterPro" id="IPR035926">
    <property type="entry name" value="NusB-like_sf"/>
</dbReference>
<accession>A0A1I6G3K3</accession>
<evidence type="ECO:0000256" key="2">
    <source>
        <dbReference type="ARBA" id="ARBA00022679"/>
    </source>
</evidence>
<evidence type="ECO:0000256" key="4">
    <source>
        <dbReference type="ARBA" id="ARBA00022884"/>
    </source>
</evidence>
<dbReference type="Gene3D" id="1.10.940.10">
    <property type="entry name" value="NusB-like"/>
    <property type="match status" value="1"/>
</dbReference>
<evidence type="ECO:0000256" key="3">
    <source>
        <dbReference type="ARBA" id="ARBA00022691"/>
    </source>
</evidence>
<dbReference type="GO" id="GO:0006355">
    <property type="term" value="P:regulation of DNA-templated transcription"/>
    <property type="evidence" value="ECO:0007669"/>
    <property type="project" value="InterPro"/>
</dbReference>
<dbReference type="Pfam" id="PF01189">
    <property type="entry name" value="Methyltr_RsmB-F"/>
    <property type="match status" value="1"/>
</dbReference>
<feature type="binding site" evidence="5">
    <location>
        <position position="296"/>
    </location>
    <ligand>
        <name>S-adenosyl-L-methionine</name>
        <dbReference type="ChEBI" id="CHEBI:59789"/>
    </ligand>
</feature>
<dbReference type="PANTHER" id="PTHR22807">
    <property type="entry name" value="NOP2 YEAST -RELATED NOL1/NOP2/FMU SUN DOMAIN-CONTAINING"/>
    <property type="match status" value="1"/>
</dbReference>
<dbReference type="RefSeq" id="WP_090212862.1">
    <property type="nucleotide sequence ID" value="NZ_FOYO01000001.1"/>
</dbReference>